<organism evidence="3 4">
    <name type="scientific">Rhodocollybia butyracea</name>
    <dbReference type="NCBI Taxonomy" id="206335"/>
    <lineage>
        <taxon>Eukaryota</taxon>
        <taxon>Fungi</taxon>
        <taxon>Dikarya</taxon>
        <taxon>Basidiomycota</taxon>
        <taxon>Agaricomycotina</taxon>
        <taxon>Agaricomycetes</taxon>
        <taxon>Agaricomycetidae</taxon>
        <taxon>Agaricales</taxon>
        <taxon>Marasmiineae</taxon>
        <taxon>Omphalotaceae</taxon>
        <taxon>Rhodocollybia</taxon>
    </lineage>
</organism>
<name>A0A9P5TWE3_9AGAR</name>
<feature type="compositionally biased region" description="Polar residues" evidence="2">
    <location>
        <begin position="158"/>
        <end position="173"/>
    </location>
</feature>
<proteinExistence type="predicted"/>
<evidence type="ECO:0000256" key="1">
    <source>
        <dbReference type="SAM" id="Coils"/>
    </source>
</evidence>
<feature type="compositionally biased region" description="Polar residues" evidence="2">
    <location>
        <begin position="112"/>
        <end position="121"/>
    </location>
</feature>
<comment type="caution">
    <text evidence="3">The sequence shown here is derived from an EMBL/GenBank/DDBJ whole genome shotgun (WGS) entry which is preliminary data.</text>
</comment>
<feature type="compositionally biased region" description="Low complexity" evidence="2">
    <location>
        <begin position="265"/>
        <end position="281"/>
    </location>
</feature>
<feature type="compositionally biased region" description="Polar residues" evidence="2">
    <location>
        <begin position="282"/>
        <end position="296"/>
    </location>
</feature>
<feature type="region of interest" description="Disordered" evidence="2">
    <location>
        <begin position="156"/>
        <end position="451"/>
    </location>
</feature>
<dbReference type="EMBL" id="JADNRY010000490">
    <property type="protein sequence ID" value="KAF9048153.1"/>
    <property type="molecule type" value="Genomic_DNA"/>
</dbReference>
<sequence length="709" mass="76763">MTSLIAICIEVEVIYTYPYLVNKTSQQLSNIIVNALKFPQPRKQSIRVESDGRVLKFGWITSIRKPFLGVMKDKFGTHPLTPQNLALLHIQVIRLYYGFGQSPDLELCWVNSSTQGSTSSHPPASPLFSGPSSSLLPPNGGTKLRLSDPARVHALIIPSNSGRNPPLSTSPALASTIPPAPTTRRLRSGRILSSTGQNVPPPTSASGNELSGTASTSVPRQPRFPSGPIPNSHPLPVSSSGNLSSVVGPSQFGARPTATGFNAQTTTPIPASSSVPTSSTSAYGPNPTSASPSAVNQLPRRPGSSGALTGSGPQADGSSRPLRLTRSRYANETKGVLRPSIPAKVESPPTSLATTPSPATPPLPNHLRYLLGQTTDDTSPSIPAKVEPPTPISLATAPSPATPPLPTHSVAGIKRPHDTTHSSASAPGSEEPPAKRAKLFGQTDPTTNEASVSELLTQYQNERKLRMSAELQVQQLTKDKDALQKHHTYPGQGALLNRIAGLETKNALLQRGLEEAQQAAFANKTRDAQVQTLQKALQTQQGRVLSFESEAQRLKAEVDAKSKELDDLRAELRYREEKLYREIDDLQADLHREKTLRREMEESHLLALAAKQRELDDLRVELDRGQALPRDMEAANLSNLEAKDLALDNIRAELKREQALRREMEGVVEDLRREFKSPFLVPSMVELLMEISKLTTRTKMSMELQAVGG</sequence>
<accession>A0A9P5TWE3</accession>
<keyword evidence="1" id="KW-0175">Coiled coil</keyword>
<feature type="compositionally biased region" description="Low complexity" evidence="2">
    <location>
        <begin position="422"/>
        <end position="431"/>
    </location>
</feature>
<feature type="compositionally biased region" description="Low complexity" evidence="2">
    <location>
        <begin position="234"/>
        <end position="250"/>
    </location>
</feature>
<feature type="region of interest" description="Disordered" evidence="2">
    <location>
        <begin position="112"/>
        <end position="144"/>
    </location>
</feature>
<evidence type="ECO:0000313" key="3">
    <source>
        <dbReference type="EMBL" id="KAF9048153.1"/>
    </source>
</evidence>
<reference evidence="3" key="1">
    <citation type="submission" date="2020-11" db="EMBL/GenBank/DDBJ databases">
        <authorList>
            <consortium name="DOE Joint Genome Institute"/>
            <person name="Ahrendt S."/>
            <person name="Riley R."/>
            <person name="Andreopoulos W."/>
            <person name="Labutti K."/>
            <person name="Pangilinan J."/>
            <person name="Ruiz-Duenas F.J."/>
            <person name="Barrasa J.M."/>
            <person name="Sanchez-Garcia M."/>
            <person name="Camarero S."/>
            <person name="Miyauchi S."/>
            <person name="Serrano A."/>
            <person name="Linde D."/>
            <person name="Babiker R."/>
            <person name="Drula E."/>
            <person name="Ayuso-Fernandez I."/>
            <person name="Pacheco R."/>
            <person name="Padilla G."/>
            <person name="Ferreira P."/>
            <person name="Barriuso J."/>
            <person name="Kellner H."/>
            <person name="Castanera R."/>
            <person name="Alfaro M."/>
            <person name="Ramirez L."/>
            <person name="Pisabarro A.G."/>
            <person name="Kuo A."/>
            <person name="Tritt A."/>
            <person name="Lipzen A."/>
            <person name="He G."/>
            <person name="Yan M."/>
            <person name="Ng V."/>
            <person name="Cullen D."/>
            <person name="Martin F."/>
            <person name="Rosso M.-N."/>
            <person name="Henrissat B."/>
            <person name="Hibbett D."/>
            <person name="Martinez A.T."/>
            <person name="Grigoriev I.V."/>
        </authorList>
    </citation>
    <scope>NUCLEOTIDE SEQUENCE</scope>
    <source>
        <strain evidence="3">AH 40177</strain>
    </source>
</reference>
<feature type="compositionally biased region" description="Low complexity" evidence="2">
    <location>
        <begin position="347"/>
        <end position="357"/>
    </location>
</feature>
<feature type="compositionally biased region" description="Polar residues" evidence="2">
    <location>
        <begin position="191"/>
        <end position="219"/>
    </location>
</feature>
<feature type="compositionally biased region" description="Low complexity" evidence="2">
    <location>
        <begin position="126"/>
        <end position="141"/>
    </location>
</feature>
<dbReference type="Proteomes" id="UP000772434">
    <property type="component" value="Unassembled WGS sequence"/>
</dbReference>
<gene>
    <name evidence="3" type="ORF">BDP27DRAFT_1434325</name>
</gene>
<keyword evidence="4" id="KW-1185">Reference proteome</keyword>
<feature type="compositionally biased region" description="Polar residues" evidence="2">
    <location>
        <begin position="372"/>
        <end position="381"/>
    </location>
</feature>
<dbReference type="AlphaFoldDB" id="A0A9P5TWE3"/>
<evidence type="ECO:0000313" key="4">
    <source>
        <dbReference type="Proteomes" id="UP000772434"/>
    </source>
</evidence>
<evidence type="ECO:0000256" key="2">
    <source>
        <dbReference type="SAM" id="MobiDB-lite"/>
    </source>
</evidence>
<protein>
    <submittedName>
        <fullName evidence="3">Uncharacterized protein</fullName>
    </submittedName>
</protein>
<feature type="coiled-coil region" evidence="1">
    <location>
        <begin position="459"/>
        <end position="674"/>
    </location>
</feature>
<dbReference type="OrthoDB" id="3070390at2759"/>